<feature type="transmembrane region" description="Helical" evidence="8">
    <location>
        <begin position="198"/>
        <end position="223"/>
    </location>
</feature>
<reference evidence="11" key="1">
    <citation type="journal article" date="2013" name="Proc. Natl. Acad. Sci. U.S.A.">
        <title>Improving the coverage of the cyanobacterial phylum using diversity-driven genome sequencing.</title>
        <authorList>
            <person name="Shih P.M."/>
            <person name="Wu D."/>
            <person name="Latifi A."/>
            <person name="Axen S.D."/>
            <person name="Fewer D.P."/>
            <person name="Talla E."/>
            <person name="Calteau A."/>
            <person name="Cai F."/>
            <person name="Tandeau de Marsac N."/>
            <person name="Rippka R."/>
            <person name="Herdman M."/>
            <person name="Sivonen K."/>
            <person name="Coursin T."/>
            <person name="Laurent T."/>
            <person name="Goodwin L."/>
            <person name="Nolan M."/>
            <person name="Davenport K.W."/>
            <person name="Han C.S."/>
            <person name="Rubin E.M."/>
            <person name="Eisen J.A."/>
            <person name="Woyke T."/>
            <person name="Gugger M."/>
            <person name="Kerfeld C.A."/>
        </authorList>
    </citation>
    <scope>NUCLEOTIDE SEQUENCE [LARGE SCALE GENOMIC DNA]</scope>
    <source>
        <strain evidence="11">ATCC 27899 / PCC 7122</strain>
    </source>
</reference>
<dbReference type="InterPro" id="IPR020846">
    <property type="entry name" value="MFS_dom"/>
</dbReference>
<feature type="transmembrane region" description="Helical" evidence="8">
    <location>
        <begin position="243"/>
        <end position="262"/>
    </location>
</feature>
<evidence type="ECO:0000256" key="6">
    <source>
        <dbReference type="ARBA" id="ARBA00022989"/>
    </source>
</evidence>
<accession>K9ZBR4</accession>
<dbReference type="InterPro" id="IPR011701">
    <property type="entry name" value="MFS"/>
</dbReference>
<keyword evidence="4" id="KW-1003">Cell membrane</keyword>
<evidence type="ECO:0000259" key="9">
    <source>
        <dbReference type="PROSITE" id="PS50850"/>
    </source>
</evidence>
<dbReference type="InterPro" id="IPR001958">
    <property type="entry name" value="Tet-R_TetA/multi-R_MdtG-like"/>
</dbReference>
<dbReference type="OrthoDB" id="9793283at2"/>
<feature type="transmembrane region" description="Helical" evidence="8">
    <location>
        <begin position="361"/>
        <end position="383"/>
    </location>
</feature>
<dbReference type="KEGG" id="acy:Anacy_1071"/>
<dbReference type="PATRIC" id="fig|272123.3.peg.1171"/>
<keyword evidence="7 8" id="KW-0472">Membrane</keyword>
<comment type="similarity">
    <text evidence="2">Belongs to the major facilitator superfamily. TCR/Tet family.</text>
</comment>
<dbReference type="eggNOG" id="COG2814">
    <property type="taxonomic scope" value="Bacteria"/>
</dbReference>
<gene>
    <name evidence="10" type="ordered locus">Anacy_1071</name>
</gene>
<dbReference type="GO" id="GO:0022857">
    <property type="term" value="F:transmembrane transporter activity"/>
    <property type="evidence" value="ECO:0007669"/>
    <property type="project" value="InterPro"/>
</dbReference>
<evidence type="ECO:0000313" key="11">
    <source>
        <dbReference type="Proteomes" id="UP000010474"/>
    </source>
</evidence>
<comment type="subcellular location">
    <subcellularLocation>
        <location evidence="1">Cell membrane</location>
        <topology evidence="1">Multi-pass membrane protein</topology>
    </subcellularLocation>
</comment>
<keyword evidence="11" id="KW-1185">Reference proteome</keyword>
<evidence type="ECO:0000313" key="10">
    <source>
        <dbReference type="EMBL" id="AFZ56643.1"/>
    </source>
</evidence>
<feature type="domain" description="Major facilitator superfamily (MFS) profile" evidence="9">
    <location>
        <begin position="4"/>
        <end position="389"/>
    </location>
</feature>
<organism evidence="10 11">
    <name type="scientific">Anabaena cylindrica (strain ATCC 27899 / PCC 7122)</name>
    <dbReference type="NCBI Taxonomy" id="272123"/>
    <lineage>
        <taxon>Bacteria</taxon>
        <taxon>Bacillati</taxon>
        <taxon>Cyanobacteriota</taxon>
        <taxon>Cyanophyceae</taxon>
        <taxon>Nostocales</taxon>
        <taxon>Nostocaceae</taxon>
        <taxon>Anabaena</taxon>
    </lineage>
</organism>
<evidence type="ECO:0000256" key="2">
    <source>
        <dbReference type="ARBA" id="ARBA00007520"/>
    </source>
</evidence>
<dbReference type="PROSITE" id="PS00216">
    <property type="entry name" value="SUGAR_TRANSPORT_1"/>
    <property type="match status" value="1"/>
</dbReference>
<feature type="transmembrane region" description="Helical" evidence="8">
    <location>
        <begin position="332"/>
        <end position="355"/>
    </location>
</feature>
<dbReference type="RefSeq" id="WP_015213295.1">
    <property type="nucleotide sequence ID" value="NC_019771.1"/>
</dbReference>
<dbReference type="InterPro" id="IPR036259">
    <property type="entry name" value="MFS_trans_sf"/>
</dbReference>
<keyword evidence="3" id="KW-0813">Transport</keyword>
<name>K9ZBR4_ANACC</name>
<dbReference type="Proteomes" id="UP000010474">
    <property type="component" value="Chromosome"/>
</dbReference>
<dbReference type="PROSITE" id="PS50850">
    <property type="entry name" value="MFS"/>
    <property type="match status" value="1"/>
</dbReference>
<dbReference type="Pfam" id="PF07690">
    <property type="entry name" value="MFS_1"/>
    <property type="match status" value="2"/>
</dbReference>
<evidence type="ECO:0000256" key="5">
    <source>
        <dbReference type="ARBA" id="ARBA00022692"/>
    </source>
</evidence>
<feature type="transmembrane region" description="Helical" evidence="8">
    <location>
        <begin position="6"/>
        <end position="29"/>
    </location>
</feature>
<feature type="transmembrane region" description="Helical" evidence="8">
    <location>
        <begin position="71"/>
        <end position="96"/>
    </location>
</feature>
<evidence type="ECO:0000256" key="7">
    <source>
        <dbReference type="ARBA" id="ARBA00023136"/>
    </source>
</evidence>
<keyword evidence="5 8" id="KW-0812">Transmembrane</keyword>
<feature type="transmembrane region" description="Helical" evidence="8">
    <location>
        <begin position="155"/>
        <end position="177"/>
    </location>
</feature>
<dbReference type="PANTHER" id="PTHR43414:SF6">
    <property type="entry name" value="MULTIDRUG RESISTANCE PROTEIN MDTG"/>
    <property type="match status" value="1"/>
</dbReference>
<keyword evidence="6 8" id="KW-1133">Transmembrane helix</keyword>
<dbReference type="SUPFAM" id="SSF103473">
    <property type="entry name" value="MFS general substrate transporter"/>
    <property type="match status" value="1"/>
</dbReference>
<dbReference type="GO" id="GO:0005886">
    <property type="term" value="C:plasma membrane"/>
    <property type="evidence" value="ECO:0007669"/>
    <property type="project" value="UniProtKB-SubCell"/>
</dbReference>
<dbReference type="PANTHER" id="PTHR43414">
    <property type="entry name" value="MULTIDRUG RESISTANCE PROTEIN MDTG"/>
    <property type="match status" value="1"/>
</dbReference>
<dbReference type="HOGENOM" id="CLU_001265_10_11_3"/>
<protein>
    <submittedName>
        <fullName evidence="10">Major facilitator superfamily MFS_1</fullName>
    </submittedName>
</protein>
<evidence type="ECO:0000256" key="4">
    <source>
        <dbReference type="ARBA" id="ARBA00022475"/>
    </source>
</evidence>
<sequence>MNRNFWITALIAFVNSLSLTILIPIIYLYGKQFGLSDFQTSLLFSIYSIAQFFATPVIGKLSDRFGRKPLLIISLAGTVIANCIAGTATTASLLFFARFLDGITGGNASVAQAVISDITSPKDRAHAFGIYGAAMGLGFVLGPAISLLAQQKSLGTAFLVSAGVALVALLMTIFFLPETLKNKATKSSNIFDLGLGNLVKGLVMPGVGILLFINFLTGTTFTMFTYAFQPYFIKVLAQTSQSLTLLFLVFGTLGVIMQTWGVSVMIKKFDVVKILFLGLFFRSLSFALMPVWPNITYFITISILFSLFNSLVQPMISTLISLNAKPDLQGTVLGLNASYLSISNGIGPVIAGLIVKQSDPITYGYPLYLAGGLTFLVLAFAIYNQKRYTPSNL</sequence>
<evidence type="ECO:0000256" key="8">
    <source>
        <dbReference type="SAM" id="Phobius"/>
    </source>
</evidence>
<dbReference type="CDD" id="cd17330">
    <property type="entry name" value="MFS_SLC46_TetA_like"/>
    <property type="match status" value="1"/>
</dbReference>
<dbReference type="InterPro" id="IPR005829">
    <property type="entry name" value="Sugar_transporter_CS"/>
</dbReference>
<evidence type="ECO:0000256" key="1">
    <source>
        <dbReference type="ARBA" id="ARBA00004651"/>
    </source>
</evidence>
<dbReference type="PRINTS" id="PR01035">
    <property type="entry name" value="TCRTETA"/>
</dbReference>
<evidence type="ECO:0000256" key="3">
    <source>
        <dbReference type="ARBA" id="ARBA00022448"/>
    </source>
</evidence>
<feature type="transmembrane region" description="Helical" evidence="8">
    <location>
        <begin position="41"/>
        <end position="59"/>
    </location>
</feature>
<feature type="transmembrane region" description="Helical" evidence="8">
    <location>
        <begin position="128"/>
        <end position="149"/>
    </location>
</feature>
<dbReference type="AlphaFoldDB" id="K9ZBR4"/>
<proteinExistence type="inferred from homology"/>
<dbReference type="Gene3D" id="1.20.1250.20">
    <property type="entry name" value="MFS general substrate transporter like domains"/>
    <property type="match status" value="1"/>
</dbReference>
<dbReference type="EMBL" id="CP003659">
    <property type="protein sequence ID" value="AFZ56643.1"/>
    <property type="molecule type" value="Genomic_DNA"/>
</dbReference>